<evidence type="ECO:0000256" key="5">
    <source>
        <dbReference type="HAMAP-Rule" id="MF_00376"/>
    </source>
</evidence>
<dbReference type="OrthoDB" id="9812943at2"/>
<feature type="binding site" evidence="5">
    <location>
        <begin position="23"/>
        <end position="28"/>
    </location>
    <ligand>
        <name>ATP</name>
        <dbReference type="ChEBI" id="CHEBI:30616"/>
    </ligand>
</feature>
<dbReference type="HAMAP" id="MF_00376">
    <property type="entry name" value="Dephospho_CoA_kinase"/>
    <property type="match status" value="1"/>
</dbReference>
<dbReference type="GO" id="GO:0004140">
    <property type="term" value="F:dephospho-CoA kinase activity"/>
    <property type="evidence" value="ECO:0007669"/>
    <property type="project" value="UniProtKB-UniRule"/>
</dbReference>
<evidence type="ECO:0000256" key="1">
    <source>
        <dbReference type="ARBA" id="ARBA00009018"/>
    </source>
</evidence>
<comment type="caution">
    <text evidence="7">The sequence shown here is derived from an EMBL/GenBank/DDBJ whole genome shotgun (WGS) entry which is preliminary data.</text>
</comment>
<evidence type="ECO:0000256" key="2">
    <source>
        <dbReference type="ARBA" id="ARBA00022741"/>
    </source>
</evidence>
<keyword evidence="5" id="KW-0808">Transferase</keyword>
<dbReference type="Pfam" id="PF01121">
    <property type="entry name" value="CoaE"/>
    <property type="match status" value="1"/>
</dbReference>
<dbReference type="EC" id="2.7.1.24" evidence="5 6"/>
<organism evidence="7 8">
    <name type="scientific">Aliidiomarina haloalkalitolerans</name>
    <dbReference type="NCBI Taxonomy" id="859059"/>
    <lineage>
        <taxon>Bacteria</taxon>
        <taxon>Pseudomonadati</taxon>
        <taxon>Pseudomonadota</taxon>
        <taxon>Gammaproteobacteria</taxon>
        <taxon>Alteromonadales</taxon>
        <taxon>Idiomarinaceae</taxon>
        <taxon>Aliidiomarina</taxon>
    </lineage>
</organism>
<reference evidence="7 8" key="1">
    <citation type="journal article" date="2011" name="Front. Microbiol.">
        <title>Genomic signatures of strain selection and enhancement in Bacillus atrophaeus var. globigii, a historical biowarfare simulant.</title>
        <authorList>
            <person name="Gibbons H.S."/>
            <person name="Broomall S.M."/>
            <person name="McNew L.A."/>
            <person name="Daligault H."/>
            <person name="Chapman C."/>
            <person name="Bruce D."/>
            <person name="Karavis M."/>
            <person name="Krepps M."/>
            <person name="McGregor P.A."/>
            <person name="Hong C."/>
            <person name="Park K.H."/>
            <person name="Akmal A."/>
            <person name="Feldman A."/>
            <person name="Lin J.S."/>
            <person name="Chang W.E."/>
            <person name="Higgs B.W."/>
            <person name="Demirev P."/>
            <person name="Lindquist J."/>
            <person name="Liem A."/>
            <person name="Fochler E."/>
            <person name="Read T.D."/>
            <person name="Tapia R."/>
            <person name="Johnson S."/>
            <person name="Bishop-Lilly K.A."/>
            <person name="Detter C."/>
            <person name="Han C."/>
            <person name="Sozhamannan S."/>
            <person name="Rosenzweig C.N."/>
            <person name="Skowronski E.W."/>
        </authorList>
    </citation>
    <scope>NUCLEOTIDE SEQUENCE [LARGE SCALE GENOMIC DNA]</scope>
    <source>
        <strain evidence="7 8">AK5</strain>
    </source>
</reference>
<dbReference type="GO" id="GO:0005737">
    <property type="term" value="C:cytoplasm"/>
    <property type="evidence" value="ECO:0007669"/>
    <property type="project" value="UniProtKB-SubCell"/>
</dbReference>
<dbReference type="SUPFAM" id="SSF52540">
    <property type="entry name" value="P-loop containing nucleoside triphosphate hydrolases"/>
    <property type="match status" value="1"/>
</dbReference>
<proteinExistence type="inferred from homology"/>
<keyword evidence="5" id="KW-0963">Cytoplasm</keyword>
<dbReference type="GO" id="GO:0005524">
    <property type="term" value="F:ATP binding"/>
    <property type="evidence" value="ECO:0007669"/>
    <property type="project" value="UniProtKB-UniRule"/>
</dbReference>
<keyword evidence="2 5" id="KW-0547">Nucleotide-binding</keyword>
<comment type="function">
    <text evidence="5">Catalyzes the phosphorylation of the 3'-hydroxyl group of dephosphocoenzyme A to form coenzyme A.</text>
</comment>
<dbReference type="EMBL" id="PIPI01000005">
    <property type="protein sequence ID" value="RUO19496.1"/>
    <property type="molecule type" value="Genomic_DNA"/>
</dbReference>
<evidence type="ECO:0000313" key="8">
    <source>
        <dbReference type="Proteomes" id="UP000288212"/>
    </source>
</evidence>
<dbReference type="PANTHER" id="PTHR10695">
    <property type="entry name" value="DEPHOSPHO-COA KINASE-RELATED"/>
    <property type="match status" value="1"/>
</dbReference>
<dbReference type="InterPro" id="IPR027417">
    <property type="entry name" value="P-loop_NTPase"/>
</dbReference>
<name>A0A432VSX6_9GAMM</name>
<keyword evidence="5 7" id="KW-0418">Kinase</keyword>
<dbReference type="Gene3D" id="3.40.50.300">
    <property type="entry name" value="P-loop containing nucleotide triphosphate hydrolases"/>
    <property type="match status" value="1"/>
</dbReference>
<comment type="pathway">
    <text evidence="5">Cofactor biosynthesis; coenzyme A biosynthesis; CoA from (R)-pantothenate: step 5/5.</text>
</comment>
<keyword evidence="8" id="KW-1185">Reference proteome</keyword>
<comment type="catalytic activity">
    <reaction evidence="5">
        <text>3'-dephospho-CoA + ATP = ADP + CoA + H(+)</text>
        <dbReference type="Rhea" id="RHEA:18245"/>
        <dbReference type="ChEBI" id="CHEBI:15378"/>
        <dbReference type="ChEBI" id="CHEBI:30616"/>
        <dbReference type="ChEBI" id="CHEBI:57287"/>
        <dbReference type="ChEBI" id="CHEBI:57328"/>
        <dbReference type="ChEBI" id="CHEBI:456216"/>
        <dbReference type="EC" id="2.7.1.24"/>
    </reaction>
</comment>
<protein>
    <recommendedName>
        <fullName evidence="5 6">Dephospho-CoA kinase</fullName>
        <ecNumber evidence="5 6">2.7.1.24</ecNumber>
    </recommendedName>
    <alternativeName>
        <fullName evidence="5">Dephosphocoenzyme A kinase</fullName>
    </alternativeName>
</protein>
<sequence>MSTPTQSQTKKEPWILGVTGGIGSGKSTATERFAAHGIVVVDADEVARQVVAPGSDVLAKIAKQFGPRVLTQDGSLNRAELRQIIFADPEAKAWLNQLMHPAIRSEMLQQLQAATSPYVILSAPLLLENGLEQYCQRVLVIDVAESVQRERTQARDQVSSEQVNAILASQLNREQRVAKADDIVDNSGSVRDLQEKIDRLHEYYLRIALSA</sequence>
<keyword evidence="4 5" id="KW-0173">Coenzyme A biosynthesis</keyword>
<dbReference type="RefSeq" id="WP_126792985.1">
    <property type="nucleotide sequence ID" value="NZ_PIPI01000005.1"/>
</dbReference>
<dbReference type="PANTHER" id="PTHR10695:SF46">
    <property type="entry name" value="BIFUNCTIONAL COENZYME A SYNTHASE-RELATED"/>
    <property type="match status" value="1"/>
</dbReference>
<dbReference type="PROSITE" id="PS51219">
    <property type="entry name" value="DPCK"/>
    <property type="match status" value="1"/>
</dbReference>
<dbReference type="AlphaFoldDB" id="A0A432VSX6"/>
<comment type="similarity">
    <text evidence="1 5">Belongs to the CoaE family.</text>
</comment>
<dbReference type="NCBIfam" id="TIGR00152">
    <property type="entry name" value="dephospho-CoA kinase"/>
    <property type="match status" value="1"/>
</dbReference>
<dbReference type="CDD" id="cd02022">
    <property type="entry name" value="DPCK"/>
    <property type="match status" value="1"/>
</dbReference>
<comment type="subcellular location">
    <subcellularLocation>
        <location evidence="5">Cytoplasm</location>
    </subcellularLocation>
</comment>
<dbReference type="UniPathway" id="UPA00241">
    <property type="reaction ID" value="UER00356"/>
</dbReference>
<keyword evidence="3 5" id="KW-0067">ATP-binding</keyword>
<gene>
    <name evidence="5" type="primary">coaE</name>
    <name evidence="7" type="ORF">CWE06_08175</name>
</gene>
<evidence type="ECO:0000313" key="7">
    <source>
        <dbReference type="EMBL" id="RUO19496.1"/>
    </source>
</evidence>
<accession>A0A432VSX6</accession>
<evidence type="ECO:0000256" key="6">
    <source>
        <dbReference type="NCBIfam" id="TIGR00152"/>
    </source>
</evidence>
<dbReference type="Proteomes" id="UP000288212">
    <property type="component" value="Unassembled WGS sequence"/>
</dbReference>
<evidence type="ECO:0000256" key="4">
    <source>
        <dbReference type="ARBA" id="ARBA00022993"/>
    </source>
</evidence>
<dbReference type="InterPro" id="IPR001977">
    <property type="entry name" value="Depp_CoAkinase"/>
</dbReference>
<evidence type="ECO:0000256" key="3">
    <source>
        <dbReference type="ARBA" id="ARBA00022840"/>
    </source>
</evidence>
<dbReference type="GO" id="GO:0015937">
    <property type="term" value="P:coenzyme A biosynthetic process"/>
    <property type="evidence" value="ECO:0007669"/>
    <property type="project" value="UniProtKB-UniRule"/>
</dbReference>